<dbReference type="SUPFAM" id="SSF53335">
    <property type="entry name" value="S-adenosyl-L-methionine-dependent methyltransferases"/>
    <property type="match status" value="1"/>
</dbReference>
<dbReference type="CDD" id="cd02440">
    <property type="entry name" value="AdoMet_MTases"/>
    <property type="match status" value="1"/>
</dbReference>
<evidence type="ECO:0000259" key="1">
    <source>
        <dbReference type="Pfam" id="PF13649"/>
    </source>
</evidence>
<dbReference type="Gene3D" id="3.40.50.150">
    <property type="entry name" value="Vaccinia Virus protein VP39"/>
    <property type="match status" value="1"/>
</dbReference>
<organism evidence="2">
    <name type="scientific">marine sediment metagenome</name>
    <dbReference type="NCBI Taxonomy" id="412755"/>
    <lineage>
        <taxon>unclassified sequences</taxon>
        <taxon>metagenomes</taxon>
        <taxon>ecological metagenomes</taxon>
    </lineage>
</organism>
<name>A0A0F9EKC2_9ZZZZ</name>
<sequence>MDYEKETRIAFRDTLKAKTYKEQYTKGLKWARFTMWRERMCVENALKRCNLKIEDNILDIPCGTGLMFFVFSKFPFKVFAADISLEMMSHAIEESEGLIVAGFALVDITNTPFARETFTCVVTNGLMHRLPDEIKKKALNEVSLISKRFLIVSYCVDSPMQRFKKRVIKMFRPAHIPAPAPASLQEIIREFNSTELHVKKMYRIVNFLSAQVLFLLEKKVYES</sequence>
<evidence type="ECO:0000313" key="2">
    <source>
        <dbReference type="EMBL" id="KKL74474.1"/>
    </source>
</evidence>
<protein>
    <recommendedName>
        <fullName evidence="1">Methyltransferase domain-containing protein</fullName>
    </recommendedName>
</protein>
<gene>
    <name evidence="2" type="ORF">LCGC14_2064530</name>
</gene>
<proteinExistence type="predicted"/>
<dbReference type="InterPro" id="IPR041698">
    <property type="entry name" value="Methyltransf_25"/>
</dbReference>
<dbReference type="Pfam" id="PF13649">
    <property type="entry name" value="Methyltransf_25"/>
    <property type="match status" value="1"/>
</dbReference>
<accession>A0A0F9EKC2</accession>
<dbReference type="EMBL" id="LAZR01024640">
    <property type="protein sequence ID" value="KKL74474.1"/>
    <property type="molecule type" value="Genomic_DNA"/>
</dbReference>
<dbReference type="AlphaFoldDB" id="A0A0F9EKC2"/>
<comment type="caution">
    <text evidence="2">The sequence shown here is derived from an EMBL/GenBank/DDBJ whole genome shotgun (WGS) entry which is preliminary data.</text>
</comment>
<feature type="domain" description="Methyltransferase" evidence="1">
    <location>
        <begin position="57"/>
        <end position="143"/>
    </location>
</feature>
<dbReference type="InterPro" id="IPR029063">
    <property type="entry name" value="SAM-dependent_MTases_sf"/>
</dbReference>
<reference evidence="2" key="1">
    <citation type="journal article" date="2015" name="Nature">
        <title>Complex archaea that bridge the gap between prokaryotes and eukaryotes.</title>
        <authorList>
            <person name="Spang A."/>
            <person name="Saw J.H."/>
            <person name="Jorgensen S.L."/>
            <person name="Zaremba-Niedzwiedzka K."/>
            <person name="Martijn J."/>
            <person name="Lind A.E."/>
            <person name="van Eijk R."/>
            <person name="Schleper C."/>
            <person name="Guy L."/>
            <person name="Ettema T.J."/>
        </authorList>
    </citation>
    <scope>NUCLEOTIDE SEQUENCE</scope>
</reference>